<dbReference type="InterPro" id="IPR024432">
    <property type="entry name" value="Put_RecE_PDDEXK-like_dom"/>
</dbReference>
<protein>
    <recommendedName>
        <fullName evidence="1">Putative exodeoxyribonuclease 8 PDDEXK-like domain-containing protein</fullName>
    </recommendedName>
</protein>
<dbReference type="InterPro" id="IPR011604">
    <property type="entry name" value="PDDEXK-like_dom_sf"/>
</dbReference>
<dbReference type="AlphaFoldDB" id="A0A7K3LW35"/>
<evidence type="ECO:0000259" key="1">
    <source>
        <dbReference type="Pfam" id="PF12684"/>
    </source>
</evidence>
<dbReference type="Gene3D" id="3.90.320.10">
    <property type="match status" value="1"/>
</dbReference>
<evidence type="ECO:0000313" key="2">
    <source>
        <dbReference type="EMBL" id="NDK91757.1"/>
    </source>
</evidence>
<feature type="domain" description="Putative exodeoxyribonuclease 8 PDDEXK-like" evidence="1">
    <location>
        <begin position="96"/>
        <end position="297"/>
    </location>
</feature>
<dbReference type="Pfam" id="PF12684">
    <property type="entry name" value="DUF3799"/>
    <property type="match status" value="1"/>
</dbReference>
<organism evidence="2 3">
    <name type="scientific">Gordonia desulfuricans</name>
    <dbReference type="NCBI Taxonomy" id="89051"/>
    <lineage>
        <taxon>Bacteria</taxon>
        <taxon>Bacillati</taxon>
        <taxon>Actinomycetota</taxon>
        <taxon>Actinomycetes</taxon>
        <taxon>Mycobacteriales</taxon>
        <taxon>Gordoniaceae</taxon>
        <taxon>Gordonia</taxon>
    </lineage>
</organism>
<dbReference type="Proteomes" id="UP000466307">
    <property type="component" value="Unassembled WGS sequence"/>
</dbReference>
<reference evidence="2 3" key="1">
    <citation type="submission" date="2020-01" db="EMBL/GenBank/DDBJ databases">
        <title>Investigation of new actinobacteria for the biodesulphurisation of diesel fuel.</title>
        <authorList>
            <person name="Athi Narayanan S.M."/>
        </authorList>
    </citation>
    <scope>NUCLEOTIDE SEQUENCE [LARGE SCALE GENOMIC DNA]</scope>
    <source>
        <strain evidence="2 3">213E</strain>
    </source>
</reference>
<gene>
    <name evidence="2" type="ORF">GYA93_19585</name>
</gene>
<dbReference type="RefSeq" id="WP_059036613.1">
    <property type="nucleotide sequence ID" value="NZ_JAADZU010000082.1"/>
</dbReference>
<dbReference type="Gene3D" id="1.10.10.620">
    <property type="entry name" value="ribosome modulation factor like domain"/>
    <property type="match status" value="1"/>
</dbReference>
<evidence type="ECO:0000313" key="3">
    <source>
        <dbReference type="Proteomes" id="UP000466307"/>
    </source>
</evidence>
<proteinExistence type="predicted"/>
<name>A0A7K3LW35_9ACTN</name>
<dbReference type="EMBL" id="JAADZU010000082">
    <property type="protein sequence ID" value="NDK91757.1"/>
    <property type="molecule type" value="Genomic_DNA"/>
</dbReference>
<dbReference type="InterPro" id="IPR023200">
    <property type="entry name" value="RMF_sf"/>
</dbReference>
<comment type="caution">
    <text evidence="2">The sequence shown here is derived from an EMBL/GenBank/DDBJ whole genome shotgun (WGS) entry which is preliminary data.</text>
</comment>
<keyword evidence="3" id="KW-1185">Reference proteome</keyword>
<accession>A0A7K3LW35</accession>
<sequence>MTTKFADLKAKAHEEGAKAWRDGEARCPYASSDLAQAWYAGWNEAQEWAVTGNRIPAEDGVYADITDTVYHSDRHSLSSSGAKTILEPGGPAVLRWAPAKTSAAFDYGHAAHELVLGKGSGIAVVDAKDWRTKDAKAAQDAARDAGKTPMLRKDYDRAEELAAAVKSHPLGEVLFSEGVAEQSIWAHDELSGARIRCRPDWWVSSTFIDLKTATDPGRFDRAIEDYSYHLSAAYYLHVARSIGVQVDSFILIAVGKTSPFLVDVCELSSKDLSIGQELTRAAIDLFAHCQRADTWPGLPAELRTATLPDRIRYRADIAIQRATTTITEGTRA</sequence>